<dbReference type="NCBIfam" id="TIGR00614">
    <property type="entry name" value="recQ_fam"/>
    <property type="match status" value="1"/>
</dbReference>
<keyword evidence="6" id="KW-0227">DNA damage</keyword>
<dbReference type="Gene3D" id="3.40.50.300">
    <property type="entry name" value="P-loop containing nucleotide triphosphate hydrolases"/>
    <property type="match status" value="2"/>
</dbReference>
<evidence type="ECO:0000256" key="3">
    <source>
        <dbReference type="ARBA" id="ARBA00005446"/>
    </source>
</evidence>
<dbReference type="PROSITE" id="PS51192">
    <property type="entry name" value="HELICASE_ATP_BIND_1"/>
    <property type="match status" value="1"/>
</dbReference>
<evidence type="ECO:0000256" key="5">
    <source>
        <dbReference type="ARBA" id="ARBA00022741"/>
    </source>
</evidence>
<dbReference type="CDD" id="cd17920">
    <property type="entry name" value="DEXHc_RecQ"/>
    <property type="match status" value="1"/>
</dbReference>
<dbReference type="Gene3D" id="1.10.150.80">
    <property type="entry name" value="HRDC domain"/>
    <property type="match status" value="1"/>
</dbReference>
<dbReference type="EC" id="5.6.2.4" evidence="16"/>
<dbReference type="InterPro" id="IPR036388">
    <property type="entry name" value="WH-like_DNA-bd_sf"/>
</dbReference>
<keyword evidence="12" id="KW-0233">DNA recombination</keyword>
<dbReference type="GO" id="GO:0016787">
    <property type="term" value="F:hydrolase activity"/>
    <property type="evidence" value="ECO:0007669"/>
    <property type="project" value="UniProtKB-KW"/>
</dbReference>
<evidence type="ECO:0000256" key="12">
    <source>
        <dbReference type="ARBA" id="ARBA00023172"/>
    </source>
</evidence>
<dbReference type="SMART" id="SM00490">
    <property type="entry name" value="HELICc"/>
    <property type="match status" value="1"/>
</dbReference>
<keyword evidence="5" id="KW-0547">Nucleotide-binding</keyword>
<dbReference type="PROSITE" id="PS50967">
    <property type="entry name" value="HRDC"/>
    <property type="match status" value="1"/>
</dbReference>
<evidence type="ECO:0000256" key="2">
    <source>
        <dbReference type="ARBA" id="ARBA00001947"/>
    </source>
</evidence>
<dbReference type="EMBL" id="CP054856">
    <property type="protein sequence ID" value="QVM85002.1"/>
    <property type="molecule type" value="Genomic_DNA"/>
</dbReference>
<organism evidence="21 22">
    <name type="scientific">Novosphingobium decolorationis</name>
    <dbReference type="NCBI Taxonomy" id="2698673"/>
    <lineage>
        <taxon>Bacteria</taxon>
        <taxon>Pseudomonadati</taxon>
        <taxon>Pseudomonadota</taxon>
        <taxon>Alphaproteobacteria</taxon>
        <taxon>Sphingomonadales</taxon>
        <taxon>Sphingomonadaceae</taxon>
        <taxon>Novosphingobium</taxon>
    </lineage>
</organism>
<keyword evidence="10" id="KW-0067">ATP-binding</keyword>
<dbReference type="InterPro" id="IPR002121">
    <property type="entry name" value="HRDC_dom"/>
</dbReference>
<evidence type="ECO:0000259" key="20">
    <source>
        <dbReference type="PROSITE" id="PS51194"/>
    </source>
</evidence>
<dbReference type="InterPro" id="IPR004589">
    <property type="entry name" value="DNA_helicase_ATP-dep_RecQ"/>
</dbReference>
<comment type="cofactor">
    <cofactor evidence="1">
        <name>Mg(2+)</name>
        <dbReference type="ChEBI" id="CHEBI:18420"/>
    </cofactor>
</comment>
<keyword evidence="7 21" id="KW-0378">Hydrolase</keyword>
<dbReference type="SMART" id="SM00341">
    <property type="entry name" value="HRDC"/>
    <property type="match status" value="1"/>
</dbReference>
<dbReference type="InterPro" id="IPR018982">
    <property type="entry name" value="RQC_domain"/>
</dbReference>
<dbReference type="InterPro" id="IPR001650">
    <property type="entry name" value="Helicase_C-like"/>
</dbReference>
<evidence type="ECO:0000256" key="13">
    <source>
        <dbReference type="ARBA" id="ARBA00023204"/>
    </source>
</evidence>
<comment type="cofactor">
    <cofactor evidence="2">
        <name>Zn(2+)</name>
        <dbReference type="ChEBI" id="CHEBI:29105"/>
    </cofactor>
</comment>
<name>A0ABX8E758_9SPHN</name>
<dbReference type="Gene3D" id="1.10.10.10">
    <property type="entry name" value="Winged helix-like DNA-binding domain superfamily/Winged helix DNA-binding domain"/>
    <property type="match status" value="1"/>
</dbReference>
<evidence type="ECO:0000256" key="6">
    <source>
        <dbReference type="ARBA" id="ARBA00022763"/>
    </source>
</evidence>
<gene>
    <name evidence="21" type="primary">recQ</name>
    <name evidence="21" type="ORF">HT578_16035</name>
</gene>
<dbReference type="PANTHER" id="PTHR13710">
    <property type="entry name" value="DNA HELICASE RECQ FAMILY MEMBER"/>
    <property type="match status" value="1"/>
</dbReference>
<evidence type="ECO:0000256" key="14">
    <source>
        <dbReference type="ARBA" id="ARBA00023235"/>
    </source>
</evidence>
<dbReference type="InterPro" id="IPR027417">
    <property type="entry name" value="P-loop_NTPase"/>
</dbReference>
<keyword evidence="11" id="KW-0238">DNA-binding</keyword>
<evidence type="ECO:0000259" key="18">
    <source>
        <dbReference type="PROSITE" id="PS50967"/>
    </source>
</evidence>
<evidence type="ECO:0000256" key="17">
    <source>
        <dbReference type="SAM" id="MobiDB-lite"/>
    </source>
</evidence>
<keyword evidence="14" id="KW-0413">Isomerase</keyword>
<keyword evidence="9" id="KW-0862">Zinc</keyword>
<comment type="similarity">
    <text evidence="3">Belongs to the helicase family. RecQ subfamily.</text>
</comment>
<evidence type="ECO:0000313" key="22">
    <source>
        <dbReference type="Proteomes" id="UP000677126"/>
    </source>
</evidence>
<dbReference type="SMART" id="SM00487">
    <property type="entry name" value="DEXDc"/>
    <property type="match status" value="1"/>
</dbReference>
<dbReference type="RefSeq" id="WP_213500695.1">
    <property type="nucleotide sequence ID" value="NZ_CP054856.1"/>
</dbReference>
<keyword evidence="22" id="KW-1185">Reference proteome</keyword>
<evidence type="ECO:0000313" key="21">
    <source>
        <dbReference type="EMBL" id="QVM85002.1"/>
    </source>
</evidence>
<evidence type="ECO:0000256" key="11">
    <source>
        <dbReference type="ARBA" id="ARBA00023125"/>
    </source>
</evidence>
<evidence type="ECO:0000256" key="9">
    <source>
        <dbReference type="ARBA" id="ARBA00022833"/>
    </source>
</evidence>
<evidence type="ECO:0000256" key="4">
    <source>
        <dbReference type="ARBA" id="ARBA00022723"/>
    </source>
</evidence>
<evidence type="ECO:0000256" key="1">
    <source>
        <dbReference type="ARBA" id="ARBA00001946"/>
    </source>
</evidence>
<dbReference type="Pfam" id="PF00270">
    <property type="entry name" value="DEAD"/>
    <property type="match status" value="1"/>
</dbReference>
<evidence type="ECO:0000256" key="15">
    <source>
        <dbReference type="ARBA" id="ARBA00034617"/>
    </source>
</evidence>
<evidence type="ECO:0000259" key="19">
    <source>
        <dbReference type="PROSITE" id="PS51192"/>
    </source>
</evidence>
<feature type="region of interest" description="Disordered" evidence="17">
    <location>
        <begin position="537"/>
        <end position="556"/>
    </location>
</feature>
<dbReference type="SUPFAM" id="SSF52540">
    <property type="entry name" value="P-loop containing nucleoside triphosphate hydrolases"/>
    <property type="match status" value="2"/>
</dbReference>
<dbReference type="InterPro" id="IPR014001">
    <property type="entry name" value="Helicase_ATP-bd"/>
</dbReference>
<dbReference type="GO" id="GO:0003678">
    <property type="term" value="F:DNA helicase activity"/>
    <property type="evidence" value="ECO:0007669"/>
    <property type="project" value="UniProtKB-EC"/>
</dbReference>
<sequence>MNDDDWPFETTFYGDDDDWQSDLAPPVDNTPAAPPSAERVREALQATFGFSGFRGVQDQVVDRVLQGQSTLAVMPTGAGKSLTYQLPAVLLEGTCVVVSPLIALMHDQLRSARANGIHAATLTSVDADWRETLDAFRAGQLDLLYIAPERASQPAFRDLLASTRISLFAIDEAHCVSEWGHDFRPDYRLLKPLLDAFPQVPRLALTATADRHTRADILTQLGIGEDGLIVAGFDRPNIRYAIRPRDSVARQLKGVIDENPGPGIIYAPTRARVEQLAETLAKSTGRPVLPYHAGLPSEVRQKNQAAFVASEDMVMVATVAFGMGIDKPDVRFVAHAGIPKSIEGYYQETGRAGRDGDPSVAVMFWGADDFARARMRLAEVDEARQQSERQRLESLAGLIETADCRRAVLLRHFGEEPPAKCGNCDTCLEPVDVIDATTLAQKLLSAVYRTGQTYGLGHLEKVLTGVTDDRVLQRGHDQLSVFGILREEEKPILKALARALQARGSLVPTEHGGLALGGDAREILKNEAAVMIVRPPKKERGRRGRGADQTPNPVGDPLFDALRELRRDLAKDQGVPPYVIFHDATLREMASMRPSSLSELGSITGVGSRKLDAYGEEFLHVLQQF</sequence>
<feature type="domain" description="Helicase C-terminal" evidence="20">
    <location>
        <begin position="251"/>
        <end position="396"/>
    </location>
</feature>
<evidence type="ECO:0000256" key="7">
    <source>
        <dbReference type="ARBA" id="ARBA00022801"/>
    </source>
</evidence>
<dbReference type="Pfam" id="PF00271">
    <property type="entry name" value="Helicase_C"/>
    <property type="match status" value="1"/>
</dbReference>
<dbReference type="Pfam" id="PF00570">
    <property type="entry name" value="HRDC"/>
    <property type="match status" value="1"/>
</dbReference>
<evidence type="ECO:0000256" key="16">
    <source>
        <dbReference type="NCBIfam" id="TIGR01389"/>
    </source>
</evidence>
<keyword evidence="4" id="KW-0479">Metal-binding</keyword>
<feature type="domain" description="HRDC" evidence="18">
    <location>
        <begin position="552"/>
        <end position="625"/>
    </location>
</feature>
<protein>
    <recommendedName>
        <fullName evidence="16">DNA helicase RecQ</fullName>
        <ecNumber evidence="16">5.6.2.4</ecNumber>
    </recommendedName>
</protein>
<accession>A0ABX8E758</accession>
<dbReference type="PANTHER" id="PTHR13710:SF105">
    <property type="entry name" value="ATP-DEPENDENT DNA HELICASE Q1"/>
    <property type="match status" value="1"/>
</dbReference>
<dbReference type="InterPro" id="IPR011545">
    <property type="entry name" value="DEAD/DEAH_box_helicase_dom"/>
</dbReference>
<keyword evidence="8 21" id="KW-0347">Helicase</keyword>
<dbReference type="InterPro" id="IPR010997">
    <property type="entry name" value="HRDC-like_sf"/>
</dbReference>
<dbReference type="InterPro" id="IPR044876">
    <property type="entry name" value="HRDC_dom_sf"/>
</dbReference>
<dbReference type="PROSITE" id="PS51194">
    <property type="entry name" value="HELICASE_CTER"/>
    <property type="match status" value="1"/>
</dbReference>
<dbReference type="NCBIfam" id="TIGR01389">
    <property type="entry name" value="recQ"/>
    <property type="match status" value="1"/>
</dbReference>
<dbReference type="Pfam" id="PF16124">
    <property type="entry name" value="RecQ_Zn_bind"/>
    <property type="match status" value="1"/>
</dbReference>
<proteinExistence type="inferred from homology"/>
<reference evidence="21 22" key="1">
    <citation type="journal article" date="2021" name="Int. J. Syst. Evol. Microbiol.">
        <title>Novosphingobium decolorationis sp. nov., an aniline blue-decolourizing bacterium isolated from East Pacific sediment.</title>
        <authorList>
            <person name="Chen X."/>
            <person name="Dong B."/>
            <person name="Chen T."/>
            <person name="Ren N."/>
            <person name="Wang J."/>
            <person name="Xu Y."/>
            <person name="Yang J."/>
            <person name="Zhu S."/>
            <person name="Chen J."/>
        </authorList>
    </citation>
    <scope>NUCLEOTIDE SEQUENCE [LARGE SCALE GENOMIC DNA]</scope>
    <source>
        <strain evidence="21 22">502str22</strain>
    </source>
</reference>
<feature type="domain" description="Helicase ATP-binding" evidence="19">
    <location>
        <begin position="61"/>
        <end position="227"/>
    </location>
</feature>
<dbReference type="SUPFAM" id="SSF47819">
    <property type="entry name" value="HRDC-like"/>
    <property type="match status" value="1"/>
</dbReference>
<keyword evidence="13" id="KW-0234">DNA repair</keyword>
<comment type="catalytic activity">
    <reaction evidence="15">
        <text>Couples ATP hydrolysis with the unwinding of duplex DNA by translocating in the 3'-5' direction.</text>
        <dbReference type="EC" id="5.6.2.4"/>
    </reaction>
</comment>
<evidence type="ECO:0000256" key="8">
    <source>
        <dbReference type="ARBA" id="ARBA00022806"/>
    </source>
</evidence>
<dbReference type="SMART" id="SM00956">
    <property type="entry name" value="RQC"/>
    <property type="match status" value="1"/>
</dbReference>
<feature type="region of interest" description="Disordered" evidence="17">
    <location>
        <begin position="1"/>
        <end position="34"/>
    </location>
</feature>
<dbReference type="InterPro" id="IPR006293">
    <property type="entry name" value="DNA_helicase_ATP-dep_RecQ_bac"/>
</dbReference>
<dbReference type="Pfam" id="PF09382">
    <property type="entry name" value="RQC"/>
    <property type="match status" value="1"/>
</dbReference>
<evidence type="ECO:0000256" key="10">
    <source>
        <dbReference type="ARBA" id="ARBA00022840"/>
    </source>
</evidence>
<dbReference type="InterPro" id="IPR032284">
    <property type="entry name" value="RecQ_Zn-bd"/>
</dbReference>
<dbReference type="Proteomes" id="UP000677126">
    <property type="component" value="Chromosome"/>
</dbReference>